<dbReference type="SUPFAM" id="SSF48452">
    <property type="entry name" value="TPR-like"/>
    <property type="match status" value="1"/>
</dbReference>
<keyword evidence="5" id="KW-0998">Cell outer membrane</keyword>
<evidence type="ECO:0000256" key="2">
    <source>
        <dbReference type="ARBA" id="ARBA00006275"/>
    </source>
</evidence>
<comment type="similarity">
    <text evidence="2">Belongs to the SusD family.</text>
</comment>
<gene>
    <name evidence="9" type="ORF">HMPREF9431_01965</name>
</gene>
<evidence type="ECO:0000256" key="1">
    <source>
        <dbReference type="ARBA" id="ARBA00004442"/>
    </source>
</evidence>
<reference evidence="9 10" key="1">
    <citation type="submission" date="2011-07" db="EMBL/GenBank/DDBJ databases">
        <title>The Genome Sequence of Prevotella oulorum F0390.</title>
        <authorList>
            <consortium name="The Broad Institute Genome Sequencing Platform"/>
            <consortium name="The Broad Institute Genome Sequencing Center for Infectious Disease"/>
            <person name="Earl A."/>
            <person name="Ward D."/>
            <person name="Feldgarden M."/>
            <person name="Gevers D."/>
            <person name="Izard J."/>
            <person name="Ganesan A."/>
            <person name="Baranova O.V."/>
            <person name="Blanton J.M."/>
            <person name="Tanner A.C."/>
            <person name="Dewhirst F.E."/>
            <person name="Young S.K."/>
            <person name="Zeng Q."/>
            <person name="Gargeya S."/>
            <person name="Fitzgerald M."/>
            <person name="Haas B."/>
            <person name="Abouelleil A."/>
            <person name="Alvarado L."/>
            <person name="Arachchi H.M."/>
            <person name="Berlin A."/>
            <person name="Brown A."/>
            <person name="Chapman S.B."/>
            <person name="Chen Z."/>
            <person name="Dunbar C."/>
            <person name="Freedman E."/>
            <person name="Gearin G."/>
            <person name="Gellesch M."/>
            <person name="Goldberg J."/>
            <person name="Griggs A."/>
            <person name="Gujja S."/>
            <person name="Heiman D."/>
            <person name="Howarth C."/>
            <person name="Larson L."/>
            <person name="Lui A."/>
            <person name="MacDonald P.J.P."/>
            <person name="Mehta T."/>
            <person name="Montmayeur A."/>
            <person name="Murphy C."/>
            <person name="Neiman D."/>
            <person name="Pearson M."/>
            <person name="Priest M."/>
            <person name="Roberts A."/>
            <person name="Saif S."/>
            <person name="Shea T."/>
            <person name="Shenoy N."/>
            <person name="Sisk P."/>
            <person name="Stolte C."/>
            <person name="Sykes S."/>
            <person name="Wortman J."/>
            <person name="Nusbaum C."/>
            <person name="Birren B."/>
        </authorList>
    </citation>
    <scope>NUCLEOTIDE SEQUENCE [LARGE SCALE GENOMIC DNA]</scope>
    <source>
        <strain evidence="9 10">F0390</strain>
    </source>
</reference>
<dbReference type="Proteomes" id="UP000005141">
    <property type="component" value="Unassembled WGS sequence"/>
</dbReference>
<proteinExistence type="inferred from homology"/>
<dbReference type="InterPro" id="IPR011990">
    <property type="entry name" value="TPR-like_helical_dom_sf"/>
</dbReference>
<evidence type="ECO:0000256" key="4">
    <source>
        <dbReference type="ARBA" id="ARBA00023136"/>
    </source>
</evidence>
<dbReference type="Pfam" id="PF07980">
    <property type="entry name" value="SusD_RagB"/>
    <property type="match status" value="1"/>
</dbReference>
<comment type="subcellular location">
    <subcellularLocation>
        <location evidence="1">Cell outer membrane</location>
    </subcellularLocation>
</comment>
<comment type="caution">
    <text evidence="9">The sequence shown here is derived from an EMBL/GenBank/DDBJ whole genome shotgun (WGS) entry which is preliminary data.</text>
</comment>
<dbReference type="Gene3D" id="1.25.40.390">
    <property type="match status" value="1"/>
</dbReference>
<evidence type="ECO:0008006" key="11">
    <source>
        <dbReference type="Google" id="ProtNLM"/>
    </source>
</evidence>
<feature type="chain" id="PRO_5003424999" description="SusD-like N-terminal domain-containing protein" evidence="6">
    <location>
        <begin position="23"/>
        <end position="528"/>
    </location>
</feature>
<dbReference type="Pfam" id="PF14322">
    <property type="entry name" value="SusD-like_3"/>
    <property type="match status" value="1"/>
</dbReference>
<dbReference type="GO" id="GO:0009279">
    <property type="term" value="C:cell outer membrane"/>
    <property type="evidence" value="ECO:0007669"/>
    <property type="project" value="UniProtKB-SubCell"/>
</dbReference>
<evidence type="ECO:0000313" key="10">
    <source>
        <dbReference type="Proteomes" id="UP000005141"/>
    </source>
</evidence>
<sequence>MMKTQIILLSSFLLAVTTTACSDFLTENPKGRLTPENYFTSQEELDMAVNALYSKVCDTQTNTNPMMIAWQGDDITTNPGSNKQHVAEVDAFHPSDGNNGASWAWRTSFVAIKAANDIINSAEKTPTSTEEKNIAIGQARFWRAVNYFFLVRRFGPVPMNLAGDVDYSRPLASVEEVYQQIVADLQACIATLPTRYSTAPRAINGANIYITKQAAQATLAAVNMAMAGWPLQKTERYAEAAALTKAVIDGVNAGTYEYILEPHFKHVYAPSHNYTNETVVGINFSGTFMWDEDSEMSKSNLFESLGGWGDGWGEIKFWNDFPAGPRKDAIYNPKILKNNGRQGETDLLDWWQVEEKHPMFSIFTVGPDNVDYDYTKPAGYISSNSHRHRLIRYSEVLLWYAEAQCRADGSPNAMAYQCINRVRQRAGLAALPAGMSGNDFVEACIREHGWEVAGYWPALVTRRDDLMRLNRLEQVFNQRKLNAPITVASGVTLQETVLIPNGLTWQGEKSIYLPYPALDAQLNPHLRR</sequence>
<dbReference type="InterPro" id="IPR012944">
    <property type="entry name" value="SusD_RagB_dom"/>
</dbReference>
<dbReference type="EMBL" id="ADGI01000062">
    <property type="protein sequence ID" value="EGV29213.1"/>
    <property type="molecule type" value="Genomic_DNA"/>
</dbReference>
<evidence type="ECO:0000256" key="3">
    <source>
        <dbReference type="ARBA" id="ARBA00022729"/>
    </source>
</evidence>
<evidence type="ECO:0000256" key="6">
    <source>
        <dbReference type="SAM" id="SignalP"/>
    </source>
</evidence>
<dbReference type="PATRIC" id="fig|702438.4.peg.2039"/>
<evidence type="ECO:0000259" key="8">
    <source>
        <dbReference type="Pfam" id="PF14322"/>
    </source>
</evidence>
<feature type="signal peptide" evidence="6">
    <location>
        <begin position="1"/>
        <end position="22"/>
    </location>
</feature>
<evidence type="ECO:0000259" key="7">
    <source>
        <dbReference type="Pfam" id="PF07980"/>
    </source>
</evidence>
<keyword evidence="3 6" id="KW-0732">Signal</keyword>
<protein>
    <recommendedName>
        <fullName evidence="11">SusD-like N-terminal domain-containing protein</fullName>
    </recommendedName>
</protein>
<keyword evidence="10" id="KW-1185">Reference proteome</keyword>
<dbReference type="PROSITE" id="PS51257">
    <property type="entry name" value="PROKAR_LIPOPROTEIN"/>
    <property type="match status" value="1"/>
</dbReference>
<dbReference type="eggNOG" id="COG0702">
    <property type="taxonomic scope" value="Bacteria"/>
</dbReference>
<feature type="domain" description="SusD-like N-terminal" evidence="8">
    <location>
        <begin position="23"/>
        <end position="222"/>
    </location>
</feature>
<dbReference type="InterPro" id="IPR033985">
    <property type="entry name" value="SusD-like_N"/>
</dbReference>
<dbReference type="HOGENOM" id="CLU_015553_1_1_10"/>
<name>G1WDR4_9BACT</name>
<organism evidence="9 10">
    <name type="scientific">Segatella oulorum F0390</name>
    <dbReference type="NCBI Taxonomy" id="702438"/>
    <lineage>
        <taxon>Bacteria</taxon>
        <taxon>Pseudomonadati</taxon>
        <taxon>Bacteroidota</taxon>
        <taxon>Bacteroidia</taxon>
        <taxon>Bacteroidales</taxon>
        <taxon>Prevotellaceae</taxon>
        <taxon>Segatella</taxon>
    </lineage>
</organism>
<accession>G1WDR4</accession>
<evidence type="ECO:0000256" key="5">
    <source>
        <dbReference type="ARBA" id="ARBA00023237"/>
    </source>
</evidence>
<dbReference type="AlphaFoldDB" id="G1WDR4"/>
<evidence type="ECO:0000313" key="9">
    <source>
        <dbReference type="EMBL" id="EGV29213.1"/>
    </source>
</evidence>
<feature type="domain" description="RagB/SusD" evidence="7">
    <location>
        <begin position="375"/>
        <end position="526"/>
    </location>
</feature>
<keyword evidence="4" id="KW-0472">Membrane</keyword>